<dbReference type="GO" id="GO:0030632">
    <property type="term" value="P:D-alanine biosynthetic process"/>
    <property type="evidence" value="ECO:0007669"/>
    <property type="project" value="UniProtKB-UniRule"/>
</dbReference>
<dbReference type="CDD" id="cd00430">
    <property type="entry name" value="PLPDE_III_AR"/>
    <property type="match status" value="1"/>
</dbReference>
<feature type="modified residue" description="N6-(pyridoxal phosphate)lysine" evidence="4 5">
    <location>
        <position position="43"/>
    </location>
</feature>
<keyword evidence="9" id="KW-1185">Reference proteome</keyword>
<feature type="active site" description="Proton acceptor; specific for D-alanine" evidence="4">
    <location>
        <position position="43"/>
    </location>
</feature>
<protein>
    <recommendedName>
        <fullName evidence="4">Alanine racemase</fullName>
        <ecNumber evidence="4">5.1.1.1</ecNumber>
    </recommendedName>
</protein>
<name>A0A2Z5FYE4_9BACT</name>
<dbReference type="InterPro" id="IPR011079">
    <property type="entry name" value="Ala_racemase_C"/>
</dbReference>
<dbReference type="SUPFAM" id="SSF50621">
    <property type="entry name" value="Alanine racemase C-terminal domain-like"/>
    <property type="match status" value="1"/>
</dbReference>
<keyword evidence="3 4" id="KW-0413">Isomerase</keyword>
<dbReference type="GO" id="GO:0005829">
    <property type="term" value="C:cytosol"/>
    <property type="evidence" value="ECO:0007669"/>
    <property type="project" value="TreeGrafter"/>
</dbReference>
<comment type="pathway">
    <text evidence="4">Amino-acid biosynthesis; D-alanine biosynthesis; D-alanine from L-alanine: step 1/1.</text>
</comment>
<dbReference type="Pfam" id="PF00842">
    <property type="entry name" value="Ala_racemase_C"/>
    <property type="match status" value="1"/>
</dbReference>
<dbReference type="EMBL" id="CP030840">
    <property type="protein sequence ID" value="AXC11425.1"/>
    <property type="molecule type" value="Genomic_DNA"/>
</dbReference>
<dbReference type="Gene3D" id="2.40.37.10">
    <property type="entry name" value="Lyase, Ornithine Decarboxylase, Chain A, domain 1"/>
    <property type="match status" value="1"/>
</dbReference>
<comment type="cofactor">
    <cofactor evidence="1 4 5">
        <name>pyridoxal 5'-phosphate</name>
        <dbReference type="ChEBI" id="CHEBI:597326"/>
    </cofactor>
</comment>
<dbReference type="Proteomes" id="UP000253606">
    <property type="component" value="Chromosome"/>
</dbReference>
<dbReference type="OrthoDB" id="9813814at2"/>
<dbReference type="AlphaFoldDB" id="A0A2Z5FYE4"/>
<organism evidence="8 9">
    <name type="scientific">Acidisarcina polymorpha</name>
    <dbReference type="NCBI Taxonomy" id="2211140"/>
    <lineage>
        <taxon>Bacteria</taxon>
        <taxon>Pseudomonadati</taxon>
        <taxon>Acidobacteriota</taxon>
        <taxon>Terriglobia</taxon>
        <taxon>Terriglobales</taxon>
        <taxon>Acidobacteriaceae</taxon>
        <taxon>Acidisarcina</taxon>
    </lineage>
</organism>
<dbReference type="InterPro" id="IPR020622">
    <property type="entry name" value="Ala_racemase_pyridoxalP-BS"/>
</dbReference>
<dbReference type="InterPro" id="IPR001608">
    <property type="entry name" value="Ala_racemase_N"/>
</dbReference>
<gene>
    <name evidence="8" type="ORF">ACPOL_2095</name>
</gene>
<dbReference type="GO" id="GO:0008784">
    <property type="term" value="F:alanine racemase activity"/>
    <property type="evidence" value="ECO:0007669"/>
    <property type="project" value="UniProtKB-UniRule"/>
</dbReference>
<dbReference type="NCBIfam" id="TIGR00492">
    <property type="entry name" value="alr"/>
    <property type="match status" value="1"/>
</dbReference>
<dbReference type="RefSeq" id="WP_114206880.1">
    <property type="nucleotide sequence ID" value="NZ_CP030840.1"/>
</dbReference>
<proteinExistence type="inferred from homology"/>
<dbReference type="PRINTS" id="PR00992">
    <property type="entry name" value="ALARACEMASE"/>
</dbReference>
<dbReference type="KEGG" id="abas:ACPOL_2095"/>
<keyword evidence="2 4" id="KW-0663">Pyridoxal phosphate</keyword>
<evidence type="ECO:0000313" key="8">
    <source>
        <dbReference type="EMBL" id="AXC11425.1"/>
    </source>
</evidence>
<dbReference type="Gene3D" id="3.20.20.10">
    <property type="entry name" value="Alanine racemase"/>
    <property type="match status" value="1"/>
</dbReference>
<comment type="similarity">
    <text evidence="4">Belongs to the alanine racemase family.</text>
</comment>
<feature type="active site" description="Proton acceptor; specific for L-alanine" evidence="4">
    <location>
        <position position="298"/>
    </location>
</feature>
<accession>A0A2Z5FYE4</accession>
<evidence type="ECO:0000256" key="6">
    <source>
        <dbReference type="PIRSR" id="PIRSR600821-52"/>
    </source>
</evidence>
<dbReference type="PROSITE" id="PS00395">
    <property type="entry name" value="ALANINE_RACEMASE"/>
    <property type="match status" value="1"/>
</dbReference>
<feature type="domain" description="Alanine racemase C-terminal" evidence="7">
    <location>
        <begin position="277"/>
        <end position="405"/>
    </location>
</feature>
<evidence type="ECO:0000256" key="2">
    <source>
        <dbReference type="ARBA" id="ARBA00022898"/>
    </source>
</evidence>
<evidence type="ECO:0000313" key="9">
    <source>
        <dbReference type="Proteomes" id="UP000253606"/>
    </source>
</evidence>
<dbReference type="HAMAP" id="MF_01201">
    <property type="entry name" value="Ala_racemase"/>
    <property type="match status" value="1"/>
</dbReference>
<dbReference type="InterPro" id="IPR009006">
    <property type="entry name" value="Ala_racemase/Decarboxylase_C"/>
</dbReference>
<dbReference type="InterPro" id="IPR000821">
    <property type="entry name" value="Ala_racemase"/>
</dbReference>
<evidence type="ECO:0000256" key="1">
    <source>
        <dbReference type="ARBA" id="ARBA00001933"/>
    </source>
</evidence>
<evidence type="ECO:0000256" key="4">
    <source>
        <dbReference type="HAMAP-Rule" id="MF_01201"/>
    </source>
</evidence>
<dbReference type="Pfam" id="PF01168">
    <property type="entry name" value="Ala_racemase_N"/>
    <property type="match status" value="1"/>
</dbReference>
<dbReference type="InterPro" id="IPR029066">
    <property type="entry name" value="PLP-binding_barrel"/>
</dbReference>
<dbReference type="GO" id="GO:0030170">
    <property type="term" value="F:pyridoxal phosphate binding"/>
    <property type="evidence" value="ECO:0007669"/>
    <property type="project" value="UniProtKB-UniRule"/>
</dbReference>
<evidence type="ECO:0000259" key="7">
    <source>
        <dbReference type="SMART" id="SM01005"/>
    </source>
</evidence>
<comment type="catalytic activity">
    <reaction evidence="4">
        <text>L-alanine = D-alanine</text>
        <dbReference type="Rhea" id="RHEA:20249"/>
        <dbReference type="ChEBI" id="CHEBI:57416"/>
        <dbReference type="ChEBI" id="CHEBI:57972"/>
        <dbReference type="EC" id="5.1.1.1"/>
    </reaction>
</comment>
<reference evidence="8 9" key="1">
    <citation type="journal article" date="2018" name="Front. Microbiol.">
        <title>Hydrolytic Capabilities as a Key to Environmental Success: Chitinolytic and Cellulolytic Acidobacteria From Acidic Sub-arctic Soils and Boreal Peatlands.</title>
        <authorList>
            <person name="Belova S.E."/>
            <person name="Ravin N.V."/>
            <person name="Pankratov T.A."/>
            <person name="Rakitin A.L."/>
            <person name="Ivanova A.A."/>
            <person name="Beletsky A.V."/>
            <person name="Mardanov A.V."/>
            <person name="Sinninghe Damste J.S."/>
            <person name="Dedysh S.N."/>
        </authorList>
    </citation>
    <scope>NUCLEOTIDE SEQUENCE [LARGE SCALE GENOMIC DNA]</scope>
    <source>
        <strain evidence="8 9">SBC82</strain>
    </source>
</reference>
<evidence type="ECO:0000256" key="5">
    <source>
        <dbReference type="PIRSR" id="PIRSR600821-50"/>
    </source>
</evidence>
<feature type="binding site" evidence="4 6">
    <location>
        <position position="144"/>
    </location>
    <ligand>
        <name>substrate</name>
    </ligand>
</feature>
<dbReference type="SUPFAM" id="SSF51419">
    <property type="entry name" value="PLP-binding barrel"/>
    <property type="match status" value="1"/>
</dbReference>
<sequence>MHTRPVWAEISRHNLIANYLELRRLAREHVSAGASVEVLAVVKADAYGHGLRVCSPLLAGAGADWLGVTSVEEGVRARAVCPESSILVMSGLWHGEADAILEHRLTPLIWERFHLDLLENATQQRSIPDGSIAVHLEIDTGMSRQGVPIPDPQGKEVGAILERLRASPALRLEGVATHFSAPEVIDGEDTKRQRSCLEMAIELIAASGLRPRWIHAGNSATLLEGEQIEPLRQLAARIGAQLMLRPGLSLYGYAPRFSGAGELEADGRMAGSGLFPVLAWKTRVTSLRTIGPGEGAGYNATFRAERATRLALLPLGYADGLSRLLSNRGSVLVHGRRAPIAGRISMDQTIVDVTDIPGVEIGDEVVVLGKQGGVAIDAYELADLMGTIPYEVLCDIAERVPRVPVD</sequence>
<comment type="function">
    <text evidence="4">Catalyzes the interconversion of L-alanine and D-alanine. May also act on other amino acids.</text>
</comment>
<dbReference type="PANTHER" id="PTHR30511:SF0">
    <property type="entry name" value="ALANINE RACEMASE, CATABOLIC-RELATED"/>
    <property type="match status" value="1"/>
</dbReference>
<dbReference type="PANTHER" id="PTHR30511">
    <property type="entry name" value="ALANINE RACEMASE"/>
    <property type="match status" value="1"/>
</dbReference>
<dbReference type="SMART" id="SM01005">
    <property type="entry name" value="Ala_racemase_C"/>
    <property type="match status" value="1"/>
</dbReference>
<dbReference type="EC" id="5.1.1.1" evidence="4"/>
<dbReference type="UniPathway" id="UPA00042">
    <property type="reaction ID" value="UER00497"/>
</dbReference>
<feature type="binding site" evidence="4 6">
    <location>
        <position position="346"/>
    </location>
    <ligand>
        <name>substrate</name>
    </ligand>
</feature>
<evidence type="ECO:0000256" key="3">
    <source>
        <dbReference type="ARBA" id="ARBA00023235"/>
    </source>
</evidence>